<evidence type="ECO:0000259" key="4">
    <source>
        <dbReference type="PROSITE" id="PS51379"/>
    </source>
</evidence>
<reference evidence="5 6" key="1">
    <citation type="journal article" date="2015" name="Microbiome">
        <title>Genomic resolution of linkages in carbon, nitrogen, and sulfur cycling among widespread estuary sediment bacteria.</title>
        <authorList>
            <person name="Baker B.J."/>
            <person name="Lazar C.S."/>
            <person name="Teske A.P."/>
            <person name="Dick G.J."/>
        </authorList>
    </citation>
    <scope>NUCLEOTIDE SEQUENCE [LARGE SCALE GENOMIC DNA]</scope>
    <source>
        <strain evidence="5">SM23_40</strain>
    </source>
</reference>
<dbReference type="SUPFAM" id="SSF54862">
    <property type="entry name" value="4Fe-4S ferredoxins"/>
    <property type="match status" value="1"/>
</dbReference>
<accession>A0A0S8G9U9</accession>
<feature type="domain" description="4Fe-4S ferredoxin-type" evidence="4">
    <location>
        <begin position="10"/>
        <end position="39"/>
    </location>
</feature>
<dbReference type="Proteomes" id="UP000051717">
    <property type="component" value="Unassembled WGS sequence"/>
</dbReference>
<dbReference type="InterPro" id="IPR017896">
    <property type="entry name" value="4Fe4S_Fe-S-bd"/>
</dbReference>
<keyword evidence="1" id="KW-0479">Metal-binding</keyword>
<dbReference type="AlphaFoldDB" id="A0A0S8G9U9"/>
<dbReference type="PROSITE" id="PS00198">
    <property type="entry name" value="4FE4S_FER_1"/>
    <property type="match status" value="2"/>
</dbReference>
<comment type="caution">
    <text evidence="5">The sequence shown here is derived from an EMBL/GenBank/DDBJ whole genome shotgun (WGS) entry which is preliminary data.</text>
</comment>
<proteinExistence type="predicted"/>
<evidence type="ECO:0000313" key="6">
    <source>
        <dbReference type="Proteomes" id="UP000051717"/>
    </source>
</evidence>
<dbReference type="Pfam" id="PF12838">
    <property type="entry name" value="Fer4_7"/>
    <property type="match status" value="1"/>
</dbReference>
<keyword evidence="3" id="KW-0411">Iron-sulfur</keyword>
<dbReference type="PANTHER" id="PTHR43122">
    <property type="entry name" value="FERREDOXIN SUBUNIT OF PYRUVATE:FLAVODOXIN OXIDOREDUCTASE-RELATED"/>
    <property type="match status" value="1"/>
</dbReference>
<keyword evidence="2" id="KW-0408">Iron</keyword>
<protein>
    <recommendedName>
        <fullName evidence="4">4Fe-4S ferredoxin-type domain-containing protein</fullName>
    </recommendedName>
</protein>
<evidence type="ECO:0000256" key="3">
    <source>
        <dbReference type="ARBA" id="ARBA00023014"/>
    </source>
</evidence>
<dbReference type="PANTHER" id="PTHR43122:SF2">
    <property type="entry name" value="FERREDOXIN SUBUNIT OF PYRUVATE:FLAVODOXIN OXIDOREDUCTASE"/>
    <property type="match status" value="1"/>
</dbReference>
<sequence>MARVKALEHAVVTIDPDQCKGCELCVIACPEHVLEMSPELNRRGFHFSRYIGSGCTGCGFCYYTCPEAGAITVYKKGYTPEGEEEAPWPES</sequence>
<dbReference type="InterPro" id="IPR017900">
    <property type="entry name" value="4Fe4S_Fe_S_CS"/>
</dbReference>
<dbReference type="EMBL" id="LJUI01000032">
    <property type="protein sequence ID" value="KPK69529.1"/>
    <property type="molecule type" value="Genomic_DNA"/>
</dbReference>
<dbReference type="GO" id="GO:0051536">
    <property type="term" value="F:iron-sulfur cluster binding"/>
    <property type="evidence" value="ECO:0007669"/>
    <property type="project" value="UniProtKB-KW"/>
</dbReference>
<organism evidence="5 6">
    <name type="scientific">candidate division TA06 bacterium SM23_40</name>
    <dbReference type="NCBI Taxonomy" id="1703774"/>
    <lineage>
        <taxon>Bacteria</taxon>
        <taxon>Bacteria division TA06</taxon>
    </lineage>
</organism>
<dbReference type="Gene3D" id="3.30.70.20">
    <property type="match status" value="1"/>
</dbReference>
<feature type="domain" description="4Fe-4S ferredoxin-type" evidence="4">
    <location>
        <begin position="46"/>
        <end position="76"/>
    </location>
</feature>
<evidence type="ECO:0000256" key="2">
    <source>
        <dbReference type="ARBA" id="ARBA00023004"/>
    </source>
</evidence>
<evidence type="ECO:0000256" key="1">
    <source>
        <dbReference type="ARBA" id="ARBA00022723"/>
    </source>
</evidence>
<name>A0A0S8G9U9_UNCT6</name>
<evidence type="ECO:0000313" key="5">
    <source>
        <dbReference type="EMBL" id="KPK69529.1"/>
    </source>
</evidence>
<gene>
    <name evidence="5" type="ORF">AMJ82_05250</name>
</gene>
<dbReference type="GO" id="GO:0046872">
    <property type="term" value="F:metal ion binding"/>
    <property type="evidence" value="ECO:0007669"/>
    <property type="project" value="UniProtKB-KW"/>
</dbReference>
<dbReference type="PROSITE" id="PS51379">
    <property type="entry name" value="4FE4S_FER_2"/>
    <property type="match status" value="2"/>
</dbReference>